<dbReference type="NCBIfam" id="TIGR01352">
    <property type="entry name" value="tonB_Cterm"/>
    <property type="match status" value="1"/>
</dbReference>
<keyword evidence="7 10" id="KW-0653">Protein transport</keyword>
<evidence type="ECO:0000256" key="7">
    <source>
        <dbReference type="ARBA" id="ARBA00022927"/>
    </source>
</evidence>
<feature type="domain" description="TonB C-terminal" evidence="12">
    <location>
        <begin position="198"/>
        <end position="296"/>
    </location>
</feature>
<comment type="subcellular location">
    <subcellularLocation>
        <location evidence="1 10">Cell inner membrane</location>
        <topology evidence="1 10">Single-pass membrane protein</topology>
        <orientation evidence="1 10">Periplasmic side</orientation>
    </subcellularLocation>
</comment>
<dbReference type="AlphaFoldDB" id="A0A5C8KR65"/>
<dbReference type="GO" id="GO:0015031">
    <property type="term" value="P:protein transport"/>
    <property type="evidence" value="ECO:0007669"/>
    <property type="project" value="UniProtKB-UniRule"/>
</dbReference>
<evidence type="ECO:0000256" key="3">
    <source>
        <dbReference type="ARBA" id="ARBA00022448"/>
    </source>
</evidence>
<evidence type="ECO:0000256" key="5">
    <source>
        <dbReference type="ARBA" id="ARBA00022519"/>
    </source>
</evidence>
<gene>
    <name evidence="13" type="ORF">FU658_08045</name>
</gene>
<dbReference type="InterPro" id="IPR051045">
    <property type="entry name" value="TonB-dependent_transducer"/>
</dbReference>
<feature type="compositionally biased region" description="Low complexity" evidence="11">
    <location>
        <begin position="121"/>
        <end position="136"/>
    </location>
</feature>
<evidence type="ECO:0000259" key="12">
    <source>
        <dbReference type="PROSITE" id="PS52015"/>
    </source>
</evidence>
<comment type="similarity">
    <text evidence="2 10">Belongs to the TonB family.</text>
</comment>
<evidence type="ECO:0000313" key="13">
    <source>
        <dbReference type="EMBL" id="TXK62679.1"/>
    </source>
</evidence>
<dbReference type="GO" id="GO:0031992">
    <property type="term" value="F:energy transducer activity"/>
    <property type="evidence" value="ECO:0007669"/>
    <property type="project" value="InterPro"/>
</dbReference>
<organism evidence="13 14">
    <name type="scientific">Alkalisalibacterium limincola</name>
    <dbReference type="NCBI Taxonomy" id="2699169"/>
    <lineage>
        <taxon>Bacteria</taxon>
        <taxon>Pseudomonadati</taxon>
        <taxon>Pseudomonadota</taxon>
        <taxon>Gammaproteobacteria</taxon>
        <taxon>Lysobacterales</taxon>
        <taxon>Lysobacteraceae</taxon>
        <taxon>Alkalisalibacterium</taxon>
    </lineage>
</organism>
<evidence type="ECO:0000256" key="6">
    <source>
        <dbReference type="ARBA" id="ARBA00022692"/>
    </source>
</evidence>
<dbReference type="GO" id="GO:0055085">
    <property type="term" value="P:transmembrane transport"/>
    <property type="evidence" value="ECO:0007669"/>
    <property type="project" value="InterPro"/>
</dbReference>
<evidence type="ECO:0000256" key="2">
    <source>
        <dbReference type="ARBA" id="ARBA00006555"/>
    </source>
</evidence>
<keyword evidence="14" id="KW-1185">Reference proteome</keyword>
<keyword evidence="4 10" id="KW-1003">Cell membrane</keyword>
<protein>
    <recommendedName>
        <fullName evidence="10">Protein TonB</fullName>
    </recommendedName>
</protein>
<keyword evidence="3 10" id="KW-0813">Transport</keyword>
<keyword evidence="9 10" id="KW-0472">Membrane</keyword>
<dbReference type="InterPro" id="IPR003538">
    <property type="entry name" value="TonB"/>
</dbReference>
<dbReference type="Pfam" id="PF03544">
    <property type="entry name" value="TonB_C"/>
    <property type="match status" value="1"/>
</dbReference>
<feature type="transmembrane region" description="Helical" evidence="10">
    <location>
        <begin position="22"/>
        <end position="42"/>
    </location>
</feature>
<dbReference type="OrthoDB" id="9803361at2"/>
<dbReference type="InterPro" id="IPR037682">
    <property type="entry name" value="TonB_C"/>
</dbReference>
<keyword evidence="6 10" id="KW-0812">Transmembrane</keyword>
<reference evidence="13 14" key="1">
    <citation type="submission" date="2019-08" db="EMBL/GenBank/DDBJ databases">
        <authorList>
            <person name="Karlyshev A.V."/>
        </authorList>
    </citation>
    <scope>NUCLEOTIDE SEQUENCE [LARGE SCALE GENOMIC DNA]</scope>
    <source>
        <strain evidence="13 14">Alg18-2.2</strain>
    </source>
</reference>
<comment type="caution">
    <text evidence="13">The sequence shown here is derived from an EMBL/GenBank/DDBJ whole genome shotgun (WGS) entry which is preliminary data.</text>
</comment>
<feature type="compositionally biased region" description="Basic and acidic residues" evidence="11">
    <location>
        <begin position="137"/>
        <end position="147"/>
    </location>
</feature>
<dbReference type="PRINTS" id="PR01374">
    <property type="entry name" value="TONBPROTEIN"/>
</dbReference>
<evidence type="ECO:0000256" key="8">
    <source>
        <dbReference type="ARBA" id="ARBA00022989"/>
    </source>
</evidence>
<dbReference type="SUPFAM" id="SSF74653">
    <property type="entry name" value="TolA/TonB C-terminal domain"/>
    <property type="match status" value="1"/>
</dbReference>
<dbReference type="InterPro" id="IPR006260">
    <property type="entry name" value="TonB/TolA_C"/>
</dbReference>
<keyword evidence="5 10" id="KW-0997">Cell inner membrane</keyword>
<dbReference type="PANTHER" id="PTHR33446:SF11">
    <property type="entry name" value="TONB3"/>
    <property type="match status" value="1"/>
</dbReference>
<keyword evidence="8 10" id="KW-1133">Transmembrane helix</keyword>
<evidence type="ECO:0000313" key="14">
    <source>
        <dbReference type="Proteomes" id="UP000321248"/>
    </source>
</evidence>
<evidence type="ECO:0000256" key="1">
    <source>
        <dbReference type="ARBA" id="ARBA00004383"/>
    </source>
</evidence>
<sequence length="296" mass="32262">MTLDRSGPSPGTGPSIGAGDRLGATLALSLIIHGIVLLGLGFTAERSAPLLPTLDVILVETSQRQPPEEADFLAQASQQGGGESETPERPREPQPAPVPKEDPGIAPQPVRAQAPPPQPVASPRVVSATASDTVVARPEDTPERPDEPLPTGEENIELSLEMARLAAEIERDAELLARRPSRKFISASTREYEYAAYMRSWVSRVERVGNLNYPEEARRRRLTGRVMMTVGVRRDGSIDSIDIVRASGYPILDQAAVRVVRLAEPFQPLPRTADDPDVLHITRTWEWTIGGQLIDQ</sequence>
<dbReference type="PROSITE" id="PS52015">
    <property type="entry name" value="TONB_CTD"/>
    <property type="match status" value="1"/>
</dbReference>
<dbReference type="PANTHER" id="PTHR33446">
    <property type="entry name" value="PROTEIN TONB-RELATED"/>
    <property type="match status" value="1"/>
</dbReference>
<dbReference type="GO" id="GO:0098797">
    <property type="term" value="C:plasma membrane protein complex"/>
    <property type="evidence" value="ECO:0007669"/>
    <property type="project" value="TreeGrafter"/>
</dbReference>
<evidence type="ECO:0000256" key="10">
    <source>
        <dbReference type="RuleBase" id="RU362123"/>
    </source>
</evidence>
<feature type="region of interest" description="Disordered" evidence="11">
    <location>
        <begin position="65"/>
        <end position="154"/>
    </location>
</feature>
<comment type="function">
    <text evidence="10">Interacts with outer membrane receptor proteins that carry out high-affinity binding and energy dependent uptake into the periplasmic space of specific substrates. It could act to transduce energy from the cytoplasmic membrane to specific energy-requiring processes in the outer membrane, resulting in the release into the periplasm of ligands bound by these outer membrane proteins.</text>
</comment>
<accession>A0A5C8KR65</accession>
<name>A0A5C8KR65_9GAMM</name>
<keyword evidence="10" id="KW-0735">Signal-anchor</keyword>
<dbReference type="GO" id="GO:0030288">
    <property type="term" value="C:outer membrane-bounded periplasmic space"/>
    <property type="evidence" value="ECO:0007669"/>
    <property type="project" value="InterPro"/>
</dbReference>
<evidence type="ECO:0000256" key="11">
    <source>
        <dbReference type="SAM" id="MobiDB-lite"/>
    </source>
</evidence>
<dbReference type="GO" id="GO:0015891">
    <property type="term" value="P:siderophore transport"/>
    <property type="evidence" value="ECO:0007669"/>
    <property type="project" value="InterPro"/>
</dbReference>
<dbReference type="Proteomes" id="UP000321248">
    <property type="component" value="Unassembled WGS sequence"/>
</dbReference>
<dbReference type="EMBL" id="VRTS01000004">
    <property type="protein sequence ID" value="TXK62679.1"/>
    <property type="molecule type" value="Genomic_DNA"/>
</dbReference>
<proteinExistence type="inferred from homology"/>
<evidence type="ECO:0000256" key="9">
    <source>
        <dbReference type="ARBA" id="ARBA00023136"/>
    </source>
</evidence>
<evidence type="ECO:0000256" key="4">
    <source>
        <dbReference type="ARBA" id="ARBA00022475"/>
    </source>
</evidence>
<dbReference type="Gene3D" id="3.30.1150.10">
    <property type="match status" value="1"/>
</dbReference>